<keyword evidence="1" id="KW-0812">Transmembrane</keyword>
<accession>A0AAE1TKD5</accession>
<sequence>MHKVLISGPICALIIAAIQITFSSLLIHGILKQKTRFMIPHDGDVLGPDHSNPHLVADYRGECSCTSRYGSSSSSWSYSSPVLSSWRLTSFWSSVLTTLI</sequence>
<keyword evidence="1" id="KW-0472">Membrane</keyword>
<evidence type="ECO:0000313" key="2">
    <source>
        <dbReference type="EMBL" id="KAK4288527.1"/>
    </source>
</evidence>
<keyword evidence="1" id="KW-1133">Transmembrane helix</keyword>
<dbReference type="EMBL" id="JAWZYT010006265">
    <property type="protein sequence ID" value="KAK4288527.1"/>
    <property type="molecule type" value="Genomic_DNA"/>
</dbReference>
<evidence type="ECO:0000256" key="1">
    <source>
        <dbReference type="SAM" id="Phobius"/>
    </source>
</evidence>
<reference evidence="2" key="1">
    <citation type="submission" date="2023-11" db="EMBL/GenBank/DDBJ databases">
        <title>Genome assemblies of two species of porcelain crab, Petrolisthes cinctipes and Petrolisthes manimaculis (Anomura: Porcellanidae).</title>
        <authorList>
            <person name="Angst P."/>
        </authorList>
    </citation>
    <scope>NUCLEOTIDE SEQUENCE</scope>
    <source>
        <strain evidence="2">PB745_02</strain>
        <tissue evidence="2">Gill</tissue>
    </source>
</reference>
<dbReference type="Proteomes" id="UP001292094">
    <property type="component" value="Unassembled WGS sequence"/>
</dbReference>
<protein>
    <submittedName>
        <fullName evidence="2">Uncharacterized protein</fullName>
    </submittedName>
</protein>
<evidence type="ECO:0000313" key="3">
    <source>
        <dbReference type="Proteomes" id="UP001292094"/>
    </source>
</evidence>
<gene>
    <name evidence="2" type="ORF">Pmani_038445</name>
</gene>
<comment type="caution">
    <text evidence="2">The sequence shown here is derived from an EMBL/GenBank/DDBJ whole genome shotgun (WGS) entry which is preliminary data.</text>
</comment>
<proteinExistence type="predicted"/>
<keyword evidence="3" id="KW-1185">Reference proteome</keyword>
<feature type="transmembrane region" description="Helical" evidence="1">
    <location>
        <begin position="6"/>
        <end position="31"/>
    </location>
</feature>
<organism evidence="2 3">
    <name type="scientific">Petrolisthes manimaculis</name>
    <dbReference type="NCBI Taxonomy" id="1843537"/>
    <lineage>
        <taxon>Eukaryota</taxon>
        <taxon>Metazoa</taxon>
        <taxon>Ecdysozoa</taxon>
        <taxon>Arthropoda</taxon>
        <taxon>Crustacea</taxon>
        <taxon>Multicrustacea</taxon>
        <taxon>Malacostraca</taxon>
        <taxon>Eumalacostraca</taxon>
        <taxon>Eucarida</taxon>
        <taxon>Decapoda</taxon>
        <taxon>Pleocyemata</taxon>
        <taxon>Anomura</taxon>
        <taxon>Galatheoidea</taxon>
        <taxon>Porcellanidae</taxon>
        <taxon>Petrolisthes</taxon>
    </lineage>
</organism>
<name>A0AAE1TKD5_9EUCA</name>
<dbReference type="AlphaFoldDB" id="A0AAE1TKD5"/>